<gene>
    <name evidence="3" type="ORF">ABRP34_08145</name>
</gene>
<dbReference type="Pfam" id="PF01903">
    <property type="entry name" value="CbiX"/>
    <property type="match status" value="1"/>
</dbReference>
<evidence type="ECO:0000256" key="2">
    <source>
        <dbReference type="ARBA" id="ARBA00023239"/>
    </source>
</evidence>
<dbReference type="RefSeq" id="WP_353712816.1">
    <property type="nucleotide sequence ID" value="NZ_CP159279.1"/>
</dbReference>
<sequence>MNSPILIACAHGTSNAQGAAEVNALRDAIAALRPGLDVREAYVDVQQPDLVDVVAGLPADPAAAAPQTGGEPGAAGASAVVVPLLLSVGYHVKVDIAKAVKSRPGTVAAAPLGPDPRLAALLDQRLREAGVTDNDAIVLAAAGSSNANAALSVEELAGQLRDLRSNRIVPAYGASAKPSVPEAVAMLREEAAGGAGAGESAGGVSVGGRVVVASYLLAPGFFHDQLAKAGADLVTEPLLPSPVLAEIALERYDAALAAQPVKS</sequence>
<dbReference type="PANTHER" id="PTHR33542:SF5">
    <property type="entry name" value="FERROCHELATASE CHE1"/>
    <property type="match status" value="1"/>
</dbReference>
<evidence type="ECO:0000256" key="1">
    <source>
        <dbReference type="ARBA" id="ARBA00022723"/>
    </source>
</evidence>
<reference evidence="3" key="1">
    <citation type="submission" date="2024-06" db="EMBL/GenBank/DDBJ databases">
        <title>Biodegradation of dimethachlon by Arthrobacter sp. K5: mechanistic insights and ecological implications.</title>
        <authorList>
            <person name="Hu S."/>
            <person name="Lu P."/>
        </authorList>
    </citation>
    <scope>NUCLEOTIDE SEQUENCE</scope>
    <source>
        <strain evidence="3">K5</strain>
    </source>
</reference>
<dbReference type="GO" id="GO:0016829">
    <property type="term" value="F:lyase activity"/>
    <property type="evidence" value="ECO:0007669"/>
    <property type="project" value="UniProtKB-KW"/>
</dbReference>
<name>A0AAU8ETH3_9MICC</name>
<dbReference type="PANTHER" id="PTHR33542">
    <property type="entry name" value="SIROHYDROCHLORIN FERROCHELATASE, CHLOROPLASTIC"/>
    <property type="match status" value="1"/>
</dbReference>
<proteinExistence type="predicted"/>
<dbReference type="EMBL" id="CP159279">
    <property type="protein sequence ID" value="XCH12934.1"/>
    <property type="molecule type" value="Genomic_DNA"/>
</dbReference>
<keyword evidence="1" id="KW-0479">Metal-binding</keyword>
<dbReference type="GO" id="GO:0046872">
    <property type="term" value="F:metal ion binding"/>
    <property type="evidence" value="ECO:0007669"/>
    <property type="project" value="UniProtKB-KW"/>
</dbReference>
<dbReference type="SUPFAM" id="SSF53800">
    <property type="entry name" value="Chelatase"/>
    <property type="match status" value="1"/>
</dbReference>
<accession>A0AAU8ETH3</accession>
<dbReference type="InterPro" id="IPR050963">
    <property type="entry name" value="Sirohydro_Cobaltochel/CbiX"/>
</dbReference>
<protein>
    <submittedName>
        <fullName evidence="3">CbiX/SirB N-terminal domain-containing protein</fullName>
    </submittedName>
</protein>
<organism evidence="3">
    <name type="scientific">Arthrobacter sp. K5</name>
    <dbReference type="NCBI Taxonomy" id="2839623"/>
    <lineage>
        <taxon>Bacteria</taxon>
        <taxon>Bacillati</taxon>
        <taxon>Actinomycetota</taxon>
        <taxon>Actinomycetes</taxon>
        <taxon>Micrococcales</taxon>
        <taxon>Micrococcaceae</taxon>
        <taxon>Arthrobacter</taxon>
    </lineage>
</organism>
<evidence type="ECO:0000313" key="3">
    <source>
        <dbReference type="EMBL" id="XCH12934.1"/>
    </source>
</evidence>
<dbReference type="AlphaFoldDB" id="A0AAU8ETH3"/>
<dbReference type="Gene3D" id="3.40.50.1400">
    <property type="match status" value="2"/>
</dbReference>
<dbReference type="InterPro" id="IPR002762">
    <property type="entry name" value="CbiX-like"/>
</dbReference>
<dbReference type="CDD" id="cd03416">
    <property type="entry name" value="CbiX_SirB_N"/>
    <property type="match status" value="1"/>
</dbReference>
<keyword evidence="2" id="KW-0456">Lyase</keyword>